<organism evidence="1 2">
    <name type="scientific">Thioclava kandeliae</name>
    <dbReference type="NCBI Taxonomy" id="3070818"/>
    <lineage>
        <taxon>Bacteria</taxon>
        <taxon>Pseudomonadati</taxon>
        <taxon>Pseudomonadota</taxon>
        <taxon>Alphaproteobacteria</taxon>
        <taxon>Rhodobacterales</taxon>
        <taxon>Paracoccaceae</taxon>
        <taxon>Thioclava</taxon>
    </lineage>
</organism>
<gene>
    <name evidence="1" type="ORF">VSX56_17810</name>
</gene>
<sequence>MSQTRNAQIQPDRSGILTTGFPKSALLRVFRLQMQSIDVPAKHGWMRALAYAQQVWGRPIGAQVFSEMAVLMDRVMTARRSPMGYGNPDCECCANRINPLEGYLLNVIAAQWAGKPTQAEGFALFLSEANGPDQLVKAAARVAGLLPKPQAN</sequence>
<reference evidence="1 2" key="2">
    <citation type="submission" date="2024-06" db="EMBL/GenBank/DDBJ databases">
        <title>Thioclava kandeliae sp. nov. from a rhizosphere soil sample of Kandelia candel in a mangrove.</title>
        <authorList>
            <person name="Mu T."/>
        </authorList>
    </citation>
    <scope>NUCLEOTIDE SEQUENCE [LARGE SCALE GENOMIC DNA]</scope>
    <source>
        <strain evidence="1 2">CPCC 100088</strain>
    </source>
</reference>
<keyword evidence="2" id="KW-1185">Reference proteome</keyword>
<dbReference type="RefSeq" id="WP_339114857.1">
    <property type="nucleotide sequence ID" value="NZ_JAYWLC010000022.1"/>
</dbReference>
<evidence type="ECO:0000313" key="2">
    <source>
        <dbReference type="Proteomes" id="UP001438953"/>
    </source>
</evidence>
<evidence type="ECO:0000313" key="1">
    <source>
        <dbReference type="EMBL" id="MER5173625.1"/>
    </source>
</evidence>
<name>A0ABV1SL51_9RHOB</name>
<proteinExistence type="predicted"/>
<reference evidence="1 2" key="1">
    <citation type="submission" date="2024-01" db="EMBL/GenBank/DDBJ databases">
        <authorList>
            <person name="Deng Y."/>
            <person name="Su J."/>
        </authorList>
    </citation>
    <scope>NUCLEOTIDE SEQUENCE [LARGE SCALE GENOMIC DNA]</scope>
    <source>
        <strain evidence="1 2">CPCC 100088</strain>
    </source>
</reference>
<accession>A0ABV1SL51</accession>
<dbReference type="EMBL" id="JAYWLC010000022">
    <property type="protein sequence ID" value="MER5173625.1"/>
    <property type="molecule type" value="Genomic_DNA"/>
</dbReference>
<dbReference type="Proteomes" id="UP001438953">
    <property type="component" value="Unassembled WGS sequence"/>
</dbReference>
<comment type="caution">
    <text evidence="1">The sequence shown here is derived from an EMBL/GenBank/DDBJ whole genome shotgun (WGS) entry which is preliminary data.</text>
</comment>
<protein>
    <submittedName>
        <fullName evidence="1">Uncharacterized protein</fullName>
    </submittedName>
</protein>